<comment type="caution">
    <text evidence="3">The sequence shown here is derived from an EMBL/GenBank/DDBJ whole genome shotgun (WGS) entry which is preliminary data.</text>
</comment>
<dbReference type="InterPro" id="IPR005693">
    <property type="entry name" value="Mce"/>
</dbReference>
<protein>
    <submittedName>
        <fullName evidence="3">Phospholipid/cholesterol/gamma-HCH transport system substrate-binding protein</fullName>
    </submittedName>
</protein>
<feature type="domain" description="Mammalian cell entry C-terminal" evidence="2">
    <location>
        <begin position="117"/>
        <end position="334"/>
    </location>
</feature>
<dbReference type="GO" id="GO:0005576">
    <property type="term" value="C:extracellular region"/>
    <property type="evidence" value="ECO:0007669"/>
    <property type="project" value="TreeGrafter"/>
</dbReference>
<evidence type="ECO:0000313" key="3">
    <source>
        <dbReference type="EMBL" id="TQL70401.1"/>
    </source>
</evidence>
<dbReference type="AlphaFoldDB" id="A0A543ACT8"/>
<evidence type="ECO:0000313" key="4">
    <source>
        <dbReference type="Proteomes" id="UP000320209"/>
    </source>
</evidence>
<evidence type="ECO:0000259" key="1">
    <source>
        <dbReference type="Pfam" id="PF02470"/>
    </source>
</evidence>
<keyword evidence="4" id="KW-1185">Reference proteome</keyword>
<feature type="domain" description="Mce/MlaD" evidence="1">
    <location>
        <begin position="34"/>
        <end position="113"/>
    </location>
</feature>
<proteinExistence type="predicted"/>
<sequence>MVDRHVTYGLTFIALILALIVGTVASYEGVFRSTVPLTVSSDRAGLTLAPGAAVKLRGVVIGRVGSVDHDAGDGVSIQLEIDQDELNQISSDTTAEIVPPTAFGAKYIQLNPGEPGAERIQAGSTIDADRVTVEVDEAFENLTQVLDTAKPAEVAAALTAVSQAVDQRGEDIGLLITQTNGYLTSFNPYLSTLTSDIRSGASVAQTYDTARPDLVALADKAAVTSRTLTTQQKSLHAFEVSLYSFDNSASQLLDSSGRRLTTTLKLTAPVADVVERYSPELPCTILGLASANKLAEAAVGGTHPGITTITRIVPGRDPYTYERNLPKIGDTRSPECYGLPYVTEEEAQAAVPTFATGANPYAGKQPTVQENTLTTLLGLLAGGANAAGGKQ</sequence>
<dbReference type="Proteomes" id="UP000320209">
    <property type="component" value="Unassembled WGS sequence"/>
</dbReference>
<dbReference type="EMBL" id="VFOV01000001">
    <property type="protein sequence ID" value="TQL70401.1"/>
    <property type="molecule type" value="Genomic_DNA"/>
</dbReference>
<dbReference type="InterPro" id="IPR024516">
    <property type="entry name" value="Mce_C"/>
</dbReference>
<dbReference type="Pfam" id="PF11887">
    <property type="entry name" value="Mce4_CUP1"/>
    <property type="match status" value="1"/>
</dbReference>
<dbReference type="InterPro" id="IPR052336">
    <property type="entry name" value="MlaD_Phospholipid_Transporter"/>
</dbReference>
<organism evidence="3 4">
    <name type="scientific">Nocardioides albertanoniae</name>
    <dbReference type="NCBI Taxonomy" id="1175486"/>
    <lineage>
        <taxon>Bacteria</taxon>
        <taxon>Bacillati</taxon>
        <taxon>Actinomycetota</taxon>
        <taxon>Actinomycetes</taxon>
        <taxon>Propionibacteriales</taxon>
        <taxon>Nocardioidaceae</taxon>
        <taxon>Nocardioides</taxon>
    </lineage>
</organism>
<dbReference type="PANTHER" id="PTHR33371:SF19">
    <property type="entry name" value="MCE-FAMILY PROTEIN MCE4A"/>
    <property type="match status" value="1"/>
</dbReference>
<dbReference type="NCBIfam" id="TIGR00996">
    <property type="entry name" value="Mtu_fam_mce"/>
    <property type="match status" value="1"/>
</dbReference>
<dbReference type="PANTHER" id="PTHR33371">
    <property type="entry name" value="INTERMEMBRANE PHOSPHOLIPID TRANSPORT SYSTEM BINDING PROTEIN MLAD-RELATED"/>
    <property type="match status" value="1"/>
</dbReference>
<gene>
    <name evidence="3" type="ORF">FB381_4332</name>
</gene>
<name>A0A543ACT8_9ACTN</name>
<dbReference type="GO" id="GO:0051701">
    <property type="term" value="P:biological process involved in interaction with host"/>
    <property type="evidence" value="ECO:0007669"/>
    <property type="project" value="TreeGrafter"/>
</dbReference>
<dbReference type="RefSeq" id="WP_008362694.1">
    <property type="nucleotide sequence ID" value="NZ_VFOV01000001.1"/>
</dbReference>
<dbReference type="OrthoDB" id="3460188at2"/>
<accession>A0A543ACT8</accession>
<evidence type="ECO:0000259" key="2">
    <source>
        <dbReference type="Pfam" id="PF11887"/>
    </source>
</evidence>
<dbReference type="InterPro" id="IPR003399">
    <property type="entry name" value="Mce/MlaD"/>
</dbReference>
<reference evidence="3 4" key="1">
    <citation type="submission" date="2019-06" db="EMBL/GenBank/DDBJ databases">
        <title>Sequencing the genomes of 1000 actinobacteria strains.</title>
        <authorList>
            <person name="Klenk H.-P."/>
        </authorList>
    </citation>
    <scope>NUCLEOTIDE SEQUENCE [LARGE SCALE GENOMIC DNA]</scope>
    <source>
        <strain evidence="3 4">DSM 25218</strain>
    </source>
</reference>
<dbReference type="Pfam" id="PF02470">
    <property type="entry name" value="MlaD"/>
    <property type="match status" value="1"/>
</dbReference>